<dbReference type="Proteomes" id="UP000595197">
    <property type="component" value="Plasmid pTT6-1"/>
</dbReference>
<accession>A0ABX7BEY5</accession>
<dbReference type="Pfam" id="PF07883">
    <property type="entry name" value="Cupin_2"/>
    <property type="match status" value="1"/>
</dbReference>
<dbReference type="InterPro" id="IPR014710">
    <property type="entry name" value="RmlC-like_jellyroll"/>
</dbReference>
<reference evidence="3" key="1">
    <citation type="submission" date="2021-02" db="EMBL/GenBank/DDBJ databases">
        <title>Skermanella TT6 skin isolate.</title>
        <authorList>
            <person name="Lee K."/>
            <person name="Ganzorig M."/>
        </authorList>
    </citation>
    <scope>NUCLEOTIDE SEQUENCE</scope>
    <source>
        <strain evidence="3">TT6</strain>
    </source>
</reference>
<gene>
    <name evidence="3" type="ORF">IGS68_31460</name>
</gene>
<dbReference type="InterPro" id="IPR013096">
    <property type="entry name" value="Cupin_2"/>
</dbReference>
<proteinExistence type="predicted"/>
<organism evidence="3 4">
    <name type="scientific">Skermanella cutis</name>
    <dbReference type="NCBI Taxonomy" id="2775420"/>
    <lineage>
        <taxon>Bacteria</taxon>
        <taxon>Pseudomonadati</taxon>
        <taxon>Pseudomonadota</taxon>
        <taxon>Alphaproteobacteria</taxon>
        <taxon>Rhodospirillales</taxon>
        <taxon>Azospirillaceae</taxon>
        <taxon>Skermanella</taxon>
    </lineage>
</organism>
<dbReference type="Gene3D" id="2.60.120.10">
    <property type="entry name" value="Jelly Rolls"/>
    <property type="match status" value="1"/>
</dbReference>
<feature type="domain" description="Cupin type-2" evidence="2">
    <location>
        <begin position="88"/>
        <end position="156"/>
    </location>
</feature>
<dbReference type="SUPFAM" id="SSF51182">
    <property type="entry name" value="RmlC-like cupins"/>
    <property type="match status" value="1"/>
</dbReference>
<keyword evidence="1" id="KW-0732">Signal</keyword>
<evidence type="ECO:0000256" key="1">
    <source>
        <dbReference type="SAM" id="SignalP"/>
    </source>
</evidence>
<dbReference type="RefSeq" id="WP_201082251.1">
    <property type="nucleotide sequence ID" value="NZ_CP067421.1"/>
</dbReference>
<feature type="signal peptide" evidence="1">
    <location>
        <begin position="1"/>
        <end position="38"/>
    </location>
</feature>
<dbReference type="InterPro" id="IPR011051">
    <property type="entry name" value="RmlC_Cupin_sf"/>
</dbReference>
<protein>
    <submittedName>
        <fullName evidence="3">Cupin domain-containing protein</fullName>
    </submittedName>
</protein>
<keyword evidence="3" id="KW-0614">Plasmid</keyword>
<sequence>MTHRSTAVPSLKTALKRGLLGSLLLGSALALAPADALAGACPAGQEGVGLRMPDPSPAKDVTDKVVASIDVAKEPAAIQDRQFRLRRIEVKPGGVVPWHSHGDRPAIIYVIKGEITEYASTCAVPIVHKAGESTAERHGVSHWWKNTGKGTAVLLSADLLHVKDADPGMT</sequence>
<dbReference type="EMBL" id="CP067421">
    <property type="protein sequence ID" value="QQP92953.1"/>
    <property type="molecule type" value="Genomic_DNA"/>
</dbReference>
<evidence type="ECO:0000313" key="4">
    <source>
        <dbReference type="Proteomes" id="UP000595197"/>
    </source>
</evidence>
<keyword evidence="4" id="KW-1185">Reference proteome</keyword>
<geneLocation type="plasmid" evidence="3 4">
    <name>pTT6-1</name>
</geneLocation>
<evidence type="ECO:0000313" key="3">
    <source>
        <dbReference type="EMBL" id="QQP92953.1"/>
    </source>
</evidence>
<evidence type="ECO:0000259" key="2">
    <source>
        <dbReference type="Pfam" id="PF07883"/>
    </source>
</evidence>
<name>A0ABX7BEY5_9PROT</name>
<feature type="chain" id="PRO_5045383684" evidence="1">
    <location>
        <begin position="39"/>
        <end position="170"/>
    </location>
</feature>